<dbReference type="EMBL" id="NKDB02000003">
    <property type="protein sequence ID" value="RKJ95580.1"/>
    <property type="molecule type" value="Genomic_DNA"/>
</dbReference>
<keyword evidence="1" id="KW-1133">Transmembrane helix</keyword>
<gene>
    <name evidence="2" type="ORF">CE154_016750</name>
</gene>
<accession>A0A3R7IF84</accession>
<organism evidence="2 3">
    <name type="scientific">Alicycliphilus denitrificans</name>
    <dbReference type="NCBI Taxonomy" id="179636"/>
    <lineage>
        <taxon>Bacteria</taxon>
        <taxon>Pseudomonadati</taxon>
        <taxon>Pseudomonadota</taxon>
        <taxon>Betaproteobacteria</taxon>
        <taxon>Burkholderiales</taxon>
        <taxon>Comamonadaceae</taxon>
        <taxon>Alicycliphilus</taxon>
    </lineage>
</organism>
<dbReference type="AlphaFoldDB" id="A0A3R7IF84"/>
<proteinExistence type="predicted"/>
<sequence length="220" mass="24030">MPQPHPVYHRTPLPPGARRKVGWLMLCWMLIVFSPFVGFALHGKVEERGLVLGLYFALLPLCGLLALRRLHRAGLRQVPPQVLGEWRHGRLVPPEGAPPVAPPLRYAGPRHWIELRADGVLASRSALLNLGGEGGIAEAIASLRVADAAGQYFVPWAAIDGWEIDTDGDGPDFHRLRLRPGGSVLLRRFRARTGPEAGLLDGVRSIGRVPVLLKDDLTAS</sequence>
<feature type="transmembrane region" description="Helical" evidence="1">
    <location>
        <begin position="21"/>
        <end position="43"/>
    </location>
</feature>
<keyword evidence="1" id="KW-0472">Membrane</keyword>
<feature type="transmembrane region" description="Helical" evidence="1">
    <location>
        <begin position="49"/>
        <end position="67"/>
    </location>
</feature>
<comment type="caution">
    <text evidence="2">The sequence shown here is derived from an EMBL/GenBank/DDBJ whole genome shotgun (WGS) entry which is preliminary data.</text>
</comment>
<reference evidence="2 3" key="1">
    <citation type="submission" date="2018-09" db="EMBL/GenBank/DDBJ databases">
        <title>Genome comparison of Alicycliphilus sp. BQ1, a polyurethanolytic bacterium, with its closest phylogenetic relatives Alicycliphilus denitrificans BC and K601, unable to attack polyurethane.</title>
        <authorList>
            <person name="Loza-Tavera H."/>
            <person name="Lozano L."/>
            <person name="Cevallos M."/>
            <person name="Maya-Lucas O."/>
            <person name="Garcia-Mena J."/>
            <person name="Hernandez J."/>
        </authorList>
    </citation>
    <scope>NUCLEOTIDE SEQUENCE [LARGE SCALE GENOMIC DNA]</scope>
    <source>
        <strain evidence="2 3">BQ1</strain>
    </source>
</reference>
<keyword evidence="1" id="KW-0812">Transmembrane</keyword>
<name>A0A3R7IF84_9BURK</name>
<evidence type="ECO:0000256" key="1">
    <source>
        <dbReference type="SAM" id="Phobius"/>
    </source>
</evidence>
<protein>
    <submittedName>
        <fullName evidence="2">Uncharacterized protein</fullName>
    </submittedName>
</protein>
<evidence type="ECO:0000313" key="3">
    <source>
        <dbReference type="Proteomes" id="UP000216225"/>
    </source>
</evidence>
<dbReference type="Proteomes" id="UP000216225">
    <property type="component" value="Unassembled WGS sequence"/>
</dbReference>
<dbReference type="RefSeq" id="WP_094439606.1">
    <property type="nucleotide sequence ID" value="NZ_NKDB02000003.1"/>
</dbReference>
<evidence type="ECO:0000313" key="2">
    <source>
        <dbReference type="EMBL" id="RKJ95580.1"/>
    </source>
</evidence>